<sequence length="458" mass="51912">MLSCLNFTLLSLSSSQFGLTQPNTRLQSIQTFSNIKMKYNFYYFFYSSNLEPSQKFHRLHFSNFLDSSIQISSLSFNRDDIYQRPIFSPSTTSNLTITESFFTNCSSFDGGAFFVVFNGPVIIEKSNFVNCFCSDKGGVLFMYGLSLSIKQTCFSQISAQEGFSIFCSRSKSKTLIENSHFFNNTGESSTVYVYGFDVEMKNNNCSHSKASSISTFSVAPSHSFIFTMQVFHECDGGNIIHLETTDSADTITNCIVVNCYLTSTSTSKNIKSDTFENQNNDVANLDSLFYFVDGTTVLVDWSFIMKNDKYVFSRSNDNSTLIISNSFFSAKKENVEFDDFTTIQDSVKFGDSTLIAINFINTQICWNQNRYKFREPKVFQKVIIAVIVIVLFVGAFVYMIVEACKDEKEHKDLLKQTEYNEALNNEIQLDDLDQLAKEKKGKEELAKLGNDGEGEQSD</sequence>
<dbReference type="AlphaFoldDB" id="A0A1J4KTK6"/>
<gene>
    <name evidence="3" type="ORF">TRFO_17173</name>
</gene>
<evidence type="ECO:0000256" key="1">
    <source>
        <dbReference type="SAM" id="Phobius"/>
    </source>
</evidence>
<dbReference type="Proteomes" id="UP000179807">
    <property type="component" value="Unassembled WGS sequence"/>
</dbReference>
<protein>
    <submittedName>
        <fullName evidence="3">Uncharacterized protein</fullName>
    </submittedName>
</protein>
<dbReference type="GeneID" id="94834134"/>
<proteinExistence type="predicted"/>
<dbReference type="RefSeq" id="XP_068365957.1">
    <property type="nucleotide sequence ID" value="XM_068499430.1"/>
</dbReference>
<evidence type="ECO:0000256" key="2">
    <source>
        <dbReference type="SAM" id="SignalP"/>
    </source>
</evidence>
<keyword evidence="4" id="KW-1185">Reference proteome</keyword>
<accession>A0A1J4KTK6</accession>
<evidence type="ECO:0000313" key="3">
    <source>
        <dbReference type="EMBL" id="OHT12821.1"/>
    </source>
</evidence>
<dbReference type="VEuPathDB" id="TrichDB:TRFO_17173"/>
<evidence type="ECO:0000313" key="4">
    <source>
        <dbReference type="Proteomes" id="UP000179807"/>
    </source>
</evidence>
<name>A0A1J4KTK6_9EUKA</name>
<reference evidence="3" key="1">
    <citation type="submission" date="2016-10" db="EMBL/GenBank/DDBJ databases">
        <authorList>
            <person name="Benchimol M."/>
            <person name="Almeida L.G."/>
            <person name="Vasconcelos A.T."/>
            <person name="Perreira-Neves A."/>
            <person name="Rosa I.A."/>
            <person name="Tasca T."/>
            <person name="Bogo M.R."/>
            <person name="de Souza W."/>
        </authorList>
    </citation>
    <scope>NUCLEOTIDE SEQUENCE [LARGE SCALE GENOMIC DNA]</scope>
    <source>
        <strain evidence="3">K</strain>
    </source>
</reference>
<comment type="caution">
    <text evidence="3">The sequence shown here is derived from an EMBL/GenBank/DDBJ whole genome shotgun (WGS) entry which is preliminary data.</text>
</comment>
<feature type="chain" id="PRO_5012837076" evidence="2">
    <location>
        <begin position="21"/>
        <end position="458"/>
    </location>
</feature>
<keyword evidence="1" id="KW-0472">Membrane</keyword>
<organism evidence="3 4">
    <name type="scientific">Tritrichomonas foetus</name>
    <dbReference type="NCBI Taxonomy" id="1144522"/>
    <lineage>
        <taxon>Eukaryota</taxon>
        <taxon>Metamonada</taxon>
        <taxon>Parabasalia</taxon>
        <taxon>Tritrichomonadida</taxon>
        <taxon>Tritrichomonadidae</taxon>
        <taxon>Tritrichomonas</taxon>
    </lineage>
</organism>
<feature type="signal peptide" evidence="2">
    <location>
        <begin position="1"/>
        <end position="20"/>
    </location>
</feature>
<keyword evidence="1" id="KW-0812">Transmembrane</keyword>
<keyword evidence="2" id="KW-0732">Signal</keyword>
<feature type="transmembrane region" description="Helical" evidence="1">
    <location>
        <begin position="382"/>
        <end position="401"/>
    </location>
</feature>
<dbReference type="EMBL" id="MLAK01000554">
    <property type="protein sequence ID" value="OHT12821.1"/>
    <property type="molecule type" value="Genomic_DNA"/>
</dbReference>
<keyword evidence="1" id="KW-1133">Transmembrane helix</keyword>